<dbReference type="GeneID" id="37877766"/>
<evidence type="ECO:0000256" key="1">
    <source>
        <dbReference type="ARBA" id="ARBA00004141"/>
    </source>
</evidence>
<dbReference type="OrthoDB" id="116519at2157"/>
<evidence type="ECO:0000256" key="4">
    <source>
        <dbReference type="ARBA" id="ARBA00023136"/>
    </source>
</evidence>
<dbReference type="Proteomes" id="UP000263012">
    <property type="component" value="Chromosome"/>
</dbReference>
<dbReference type="AlphaFoldDB" id="A0A343TIX5"/>
<keyword evidence="2 5" id="KW-0812">Transmembrane</keyword>
<protein>
    <recommendedName>
        <fullName evidence="6">Yip1 domain-containing protein</fullName>
    </recommendedName>
</protein>
<keyword evidence="4 5" id="KW-0472">Membrane</keyword>
<evidence type="ECO:0000256" key="3">
    <source>
        <dbReference type="ARBA" id="ARBA00022989"/>
    </source>
</evidence>
<comment type="subcellular location">
    <subcellularLocation>
        <location evidence="1">Membrane</location>
        <topology evidence="1">Multi-pass membrane protein</topology>
    </subcellularLocation>
</comment>
<evidence type="ECO:0000256" key="2">
    <source>
        <dbReference type="ARBA" id="ARBA00022692"/>
    </source>
</evidence>
<feature type="domain" description="Yip1" evidence="6">
    <location>
        <begin position="13"/>
        <end position="246"/>
    </location>
</feature>
<feature type="transmembrane region" description="Helical" evidence="5">
    <location>
        <begin position="112"/>
        <end position="132"/>
    </location>
</feature>
<accession>A0A343TIX5</accession>
<dbReference type="Pfam" id="PF04893">
    <property type="entry name" value="Yip1"/>
    <property type="match status" value="1"/>
</dbReference>
<dbReference type="KEGG" id="hdf:AArcSl_1416"/>
<keyword evidence="3 5" id="KW-1133">Transmembrane helix</keyword>
<proteinExistence type="predicted"/>
<sequence length="247" mass="26279">MALQERARPAEQLLRSPREFFRERRFATSAAAGFVVVLALAIVLAASVWYLGGLLAASTDATVTMDNPDRPPEWVCDTHGDDPDSIMAENCDEPATIERDAGSLLWEAAGEYVVPVFFFTLLVWPIGGVVLFAAARIAGGDGGFLATLGVAAWGAVPEFFRLAAGLAGLTYVLSTTTFTGPVESFPDQVLAALAPLELPLLVASMLTLLWQWYLLSAGIGEVHDLDWPAAAFAVGIPLAAWGLFGLL</sequence>
<name>A0A343TIX5_9EURY</name>
<feature type="transmembrane region" description="Helical" evidence="5">
    <location>
        <begin position="26"/>
        <end position="51"/>
    </location>
</feature>
<evidence type="ECO:0000259" key="6">
    <source>
        <dbReference type="Pfam" id="PF04893"/>
    </source>
</evidence>
<feature type="transmembrane region" description="Helical" evidence="5">
    <location>
        <begin position="225"/>
        <end position="244"/>
    </location>
</feature>
<feature type="transmembrane region" description="Helical" evidence="5">
    <location>
        <begin position="144"/>
        <end position="169"/>
    </location>
</feature>
<dbReference type="EMBL" id="CP025066">
    <property type="protein sequence ID" value="AUX09047.1"/>
    <property type="molecule type" value="Genomic_DNA"/>
</dbReference>
<keyword evidence="8" id="KW-1185">Reference proteome</keyword>
<dbReference type="InterPro" id="IPR006977">
    <property type="entry name" value="Yip1_dom"/>
</dbReference>
<evidence type="ECO:0000256" key="5">
    <source>
        <dbReference type="SAM" id="Phobius"/>
    </source>
</evidence>
<dbReference type="RefSeq" id="WP_119816987.1">
    <property type="nucleotide sequence ID" value="NZ_CP025066.1"/>
</dbReference>
<organism evidence="7 8">
    <name type="scientific">Halalkaliarchaeum desulfuricum</name>
    <dbReference type="NCBI Taxonomy" id="2055893"/>
    <lineage>
        <taxon>Archaea</taxon>
        <taxon>Methanobacteriati</taxon>
        <taxon>Methanobacteriota</taxon>
        <taxon>Stenosarchaea group</taxon>
        <taxon>Halobacteria</taxon>
        <taxon>Halobacteriales</taxon>
        <taxon>Haloferacaceae</taxon>
        <taxon>Halalkaliarchaeum</taxon>
    </lineage>
</organism>
<gene>
    <name evidence="7" type="ORF">AArcSl_1416</name>
</gene>
<reference evidence="8" key="1">
    <citation type="submission" date="2017-11" db="EMBL/GenBank/DDBJ databases">
        <title>Phenotypic and genomic properties of facultatively anaerobic sulfur-reducing natronoarchaea from hypersaline soda lakes.</title>
        <authorList>
            <person name="Sorokin D.Y."/>
            <person name="Kublanov I.V."/>
            <person name="Roman P."/>
            <person name="Sinninghe Damste J.S."/>
            <person name="Golyshin P.N."/>
            <person name="Rojo D."/>
            <person name="Ciordia S."/>
            <person name="Mena M.D.C."/>
            <person name="Ferrer M."/>
            <person name="Messina E."/>
            <person name="Smedile F."/>
            <person name="La Spada G."/>
            <person name="La Cono V."/>
            <person name="Yakimov M.M."/>
        </authorList>
    </citation>
    <scope>NUCLEOTIDE SEQUENCE [LARGE SCALE GENOMIC DNA]</scope>
    <source>
        <strain evidence="8">AArc-Sl</strain>
    </source>
</reference>
<dbReference type="GO" id="GO:0016020">
    <property type="term" value="C:membrane"/>
    <property type="evidence" value="ECO:0007669"/>
    <property type="project" value="UniProtKB-SubCell"/>
</dbReference>
<feature type="transmembrane region" description="Helical" evidence="5">
    <location>
        <begin position="189"/>
        <end position="213"/>
    </location>
</feature>
<evidence type="ECO:0000313" key="8">
    <source>
        <dbReference type="Proteomes" id="UP000263012"/>
    </source>
</evidence>
<evidence type="ECO:0000313" key="7">
    <source>
        <dbReference type="EMBL" id="AUX09047.1"/>
    </source>
</evidence>